<dbReference type="Pfam" id="PF01520">
    <property type="entry name" value="Amidase_3"/>
    <property type="match status" value="1"/>
</dbReference>
<evidence type="ECO:0000256" key="1">
    <source>
        <dbReference type="ARBA" id="ARBA00022801"/>
    </source>
</evidence>
<accession>A0ABR8MVC1</accession>
<dbReference type="PANTHER" id="PTHR30404:SF0">
    <property type="entry name" value="N-ACETYLMURAMOYL-L-ALANINE AMIDASE AMIC"/>
    <property type="match status" value="1"/>
</dbReference>
<feature type="chain" id="PRO_5045911571" evidence="3">
    <location>
        <begin position="25"/>
        <end position="513"/>
    </location>
</feature>
<dbReference type="SMART" id="SM00646">
    <property type="entry name" value="Ami_3"/>
    <property type="match status" value="1"/>
</dbReference>
<dbReference type="Pfam" id="PF11741">
    <property type="entry name" value="AMIN"/>
    <property type="match status" value="1"/>
</dbReference>
<feature type="region of interest" description="Disordered" evidence="2">
    <location>
        <begin position="157"/>
        <end position="204"/>
    </location>
</feature>
<proteinExistence type="predicted"/>
<keyword evidence="6" id="KW-1185">Reference proteome</keyword>
<dbReference type="PANTHER" id="PTHR30404">
    <property type="entry name" value="N-ACETYLMURAMOYL-L-ALANINE AMIDASE"/>
    <property type="match status" value="1"/>
</dbReference>
<sequence>MRKLVVVIMLLSLFFSLFPAIGQAASVTPKLYLNGKLLESKEDPQIVDKSTLVPVRVVAEGLGYNVGWSQSIKQISIQDDSTQITLTVDSRSASVNGTVVQLDAAAMIINKVTMVPIRFVAESLGLQVYYDKPTKAVHLYKHADSTLDSVVTGSTTGAVGKGTGSSSGSGGSIGSDPSSDGSGSSNAEYSSESSKNNSTSPNTTKFPTNAAGLLKAVQFDGSSSVLIDYEGTIAGIKSFTLTSPDRIVLDLPSSAFASSLTPGEVVVDSHPTLTKIRYAVGPDSSTTLRIVFDLKAASSYTVSEQSGRIQVDVFDPSVVLPETLPLDTSTVSGDKLYKVVIDAGHGGTDPGTSSASGLYEKTFNLSIVLKMKELLDKEKRIQVTYTRTDDTYPTRKERVNMANNIKADAFVSIHANSFTSPATNGTETYYNRSDSKPFAQIMHKHLVEATGLKDNGVRFGDFQVIRETTMPAILLENGYMSNENDVKALFDNAVQNRIAAAIVAGIKEQLKLQ</sequence>
<evidence type="ECO:0000256" key="3">
    <source>
        <dbReference type="SAM" id="SignalP"/>
    </source>
</evidence>
<feature type="compositionally biased region" description="Gly residues" evidence="2">
    <location>
        <begin position="159"/>
        <end position="173"/>
    </location>
</feature>
<protein>
    <submittedName>
        <fullName evidence="5">N-acetylmuramoyl-L-alanine amidase</fullName>
    </submittedName>
</protein>
<evidence type="ECO:0000256" key="2">
    <source>
        <dbReference type="SAM" id="MobiDB-lite"/>
    </source>
</evidence>
<keyword evidence="3" id="KW-0732">Signal</keyword>
<dbReference type="InterPro" id="IPR012854">
    <property type="entry name" value="Cu_amine_oxidase-like_N"/>
</dbReference>
<feature type="compositionally biased region" description="Low complexity" evidence="2">
    <location>
        <begin position="174"/>
        <end position="204"/>
    </location>
</feature>
<dbReference type="SUPFAM" id="SSF55383">
    <property type="entry name" value="Copper amine oxidase, domain N"/>
    <property type="match status" value="1"/>
</dbReference>
<organism evidence="5 6">
    <name type="scientific">Paenibacillus terricola</name>
    <dbReference type="NCBI Taxonomy" id="2763503"/>
    <lineage>
        <taxon>Bacteria</taxon>
        <taxon>Bacillati</taxon>
        <taxon>Bacillota</taxon>
        <taxon>Bacilli</taxon>
        <taxon>Bacillales</taxon>
        <taxon>Paenibacillaceae</taxon>
        <taxon>Paenibacillus</taxon>
    </lineage>
</organism>
<dbReference type="SUPFAM" id="SSF53187">
    <property type="entry name" value="Zn-dependent exopeptidases"/>
    <property type="match status" value="1"/>
</dbReference>
<dbReference type="Pfam" id="PF07833">
    <property type="entry name" value="Cu_amine_oxidN1"/>
    <property type="match status" value="1"/>
</dbReference>
<comment type="caution">
    <text evidence="5">The sequence shown here is derived from an EMBL/GenBank/DDBJ whole genome shotgun (WGS) entry which is preliminary data.</text>
</comment>
<evidence type="ECO:0000259" key="4">
    <source>
        <dbReference type="SMART" id="SM00646"/>
    </source>
</evidence>
<evidence type="ECO:0000313" key="5">
    <source>
        <dbReference type="EMBL" id="MBD3918855.1"/>
    </source>
</evidence>
<dbReference type="InterPro" id="IPR021731">
    <property type="entry name" value="AMIN_dom"/>
</dbReference>
<feature type="signal peptide" evidence="3">
    <location>
        <begin position="1"/>
        <end position="24"/>
    </location>
</feature>
<dbReference type="RefSeq" id="WP_191203149.1">
    <property type="nucleotide sequence ID" value="NZ_JACXZA010000002.1"/>
</dbReference>
<reference evidence="5 6" key="1">
    <citation type="submission" date="2020-09" db="EMBL/GenBank/DDBJ databases">
        <title>Paenibacillus sp. strain PR3 16S rRNA gene Genome sequencing and assembly.</title>
        <authorList>
            <person name="Kim J."/>
        </authorList>
    </citation>
    <scope>NUCLEOTIDE SEQUENCE [LARGE SCALE GENOMIC DNA]</scope>
    <source>
        <strain evidence="5 6">PR3</strain>
    </source>
</reference>
<dbReference type="InterPro" id="IPR036582">
    <property type="entry name" value="Mao_N_sf"/>
</dbReference>
<dbReference type="Gene3D" id="3.40.630.40">
    <property type="entry name" value="Zn-dependent exopeptidases"/>
    <property type="match status" value="1"/>
</dbReference>
<keyword evidence="1" id="KW-0378">Hydrolase</keyword>
<dbReference type="InterPro" id="IPR002508">
    <property type="entry name" value="MurNAc-LAA_cat"/>
</dbReference>
<dbReference type="Gene3D" id="2.60.40.3500">
    <property type="match status" value="1"/>
</dbReference>
<dbReference type="InterPro" id="IPR050695">
    <property type="entry name" value="N-acetylmuramoyl_amidase_3"/>
</dbReference>
<gene>
    <name evidence="5" type="ORF">H8B09_08840</name>
</gene>
<name>A0ABR8MVC1_9BACL</name>
<feature type="domain" description="MurNAc-LAA" evidence="4">
    <location>
        <begin position="399"/>
        <end position="507"/>
    </location>
</feature>
<evidence type="ECO:0000313" key="6">
    <source>
        <dbReference type="Proteomes" id="UP000609346"/>
    </source>
</evidence>
<dbReference type="CDD" id="cd02696">
    <property type="entry name" value="MurNAc-LAA"/>
    <property type="match status" value="1"/>
</dbReference>
<dbReference type="Gene3D" id="3.30.457.10">
    <property type="entry name" value="Copper amine oxidase-like, N-terminal domain"/>
    <property type="match status" value="1"/>
</dbReference>
<dbReference type="Proteomes" id="UP000609346">
    <property type="component" value="Unassembled WGS sequence"/>
</dbReference>
<dbReference type="EMBL" id="JACXZA010000002">
    <property type="protein sequence ID" value="MBD3918855.1"/>
    <property type="molecule type" value="Genomic_DNA"/>
</dbReference>